<dbReference type="InterPro" id="IPR029058">
    <property type="entry name" value="AB_hydrolase_fold"/>
</dbReference>
<accession>A0A1I8N1E7</accession>
<keyword evidence="4" id="KW-0378">Hydrolase</keyword>
<protein>
    <recommendedName>
        <fullName evidence="7">Serine carboxypeptidase S28</fullName>
    </recommendedName>
</protein>
<keyword evidence="2" id="KW-0645">Protease</keyword>
<dbReference type="InterPro" id="IPR042269">
    <property type="entry name" value="Ser_carbopepase_S28_SKS"/>
</dbReference>
<sequence length="479" mass="53969">MAKLSLILLAVVAGIAVAKAAENDPQAFLNIFNARHKEPGPQAKARANVVTSYIEQKLDHFDDKETRTWQMRYMANDEFYQEGGPIFIYVGGEWAISAGSISGGHVYDMAREHNGYLFYTEHRFYGQSRPVSAMTNENMKYLNVRQALADLAHFIRTMKATIPGMSNSKAILTGGSYSATMVIWFKKLYPDLAAGCWASSAPLFAKANFFEYKEVMGESVTLVGGQTCHDRIKRGIAELESMIENKRGAEVKAMLRLCNNFDEHSDLDVWTLFYEISEIFANLVQTHNHYSGSIQNACNEIMAGSTDIIGVSNYIVKSFGTKGCTDMSYKTYVGLIIDSAYSNNIMRQWIYQTCNEFGWYQTSTSTNHWPFGSKYPLVFFTTMCADAYGQEFTNEFIQQQLDNTNAMFGGLNPEVENVYMSHGQVDPWRAMGIQDENQATIIPYHAHCKDLGSISDNDTPELRASKEKVAQLVREWLSE</sequence>
<keyword evidence="5" id="KW-0325">Glycoprotein</keyword>
<dbReference type="GO" id="GO:0006508">
    <property type="term" value="P:proteolysis"/>
    <property type="evidence" value="ECO:0007669"/>
    <property type="project" value="UniProtKB-KW"/>
</dbReference>
<name>A0A1I8N1E7_MUSDO</name>
<reference evidence="6" key="1">
    <citation type="submission" date="2020-05" db="UniProtKB">
        <authorList>
            <consortium name="EnsemblMetazoa"/>
        </authorList>
    </citation>
    <scope>IDENTIFICATION</scope>
    <source>
        <strain evidence="6">Aabys</strain>
    </source>
</reference>
<comment type="similarity">
    <text evidence="1">Belongs to the peptidase S28 family.</text>
</comment>
<dbReference type="InterPro" id="IPR008758">
    <property type="entry name" value="Peptidase_S28"/>
</dbReference>
<dbReference type="PANTHER" id="PTHR11010">
    <property type="entry name" value="PROTEASE S28 PRO-X CARBOXYPEPTIDASE-RELATED"/>
    <property type="match status" value="1"/>
</dbReference>
<dbReference type="Pfam" id="PF05577">
    <property type="entry name" value="Peptidase_S28"/>
    <property type="match status" value="1"/>
</dbReference>
<evidence type="ECO:0000256" key="5">
    <source>
        <dbReference type="ARBA" id="ARBA00023180"/>
    </source>
</evidence>
<dbReference type="GO" id="GO:0008239">
    <property type="term" value="F:dipeptidyl-peptidase activity"/>
    <property type="evidence" value="ECO:0007669"/>
    <property type="project" value="TreeGrafter"/>
</dbReference>
<evidence type="ECO:0000256" key="4">
    <source>
        <dbReference type="ARBA" id="ARBA00022801"/>
    </source>
</evidence>
<dbReference type="SUPFAM" id="SSF53474">
    <property type="entry name" value="alpha/beta-Hydrolases"/>
    <property type="match status" value="1"/>
</dbReference>
<dbReference type="AlphaFoldDB" id="A0A1I8N1E7"/>
<evidence type="ECO:0000256" key="2">
    <source>
        <dbReference type="ARBA" id="ARBA00022670"/>
    </source>
</evidence>
<keyword evidence="3" id="KW-0732">Signal</keyword>
<proteinExistence type="inferred from homology"/>
<organism evidence="6">
    <name type="scientific">Musca domestica</name>
    <name type="common">House fly</name>
    <dbReference type="NCBI Taxonomy" id="7370"/>
    <lineage>
        <taxon>Eukaryota</taxon>
        <taxon>Metazoa</taxon>
        <taxon>Ecdysozoa</taxon>
        <taxon>Arthropoda</taxon>
        <taxon>Hexapoda</taxon>
        <taxon>Insecta</taxon>
        <taxon>Pterygota</taxon>
        <taxon>Neoptera</taxon>
        <taxon>Endopterygota</taxon>
        <taxon>Diptera</taxon>
        <taxon>Brachycera</taxon>
        <taxon>Muscomorpha</taxon>
        <taxon>Muscoidea</taxon>
        <taxon>Muscidae</taxon>
        <taxon>Musca</taxon>
    </lineage>
</organism>
<evidence type="ECO:0000256" key="1">
    <source>
        <dbReference type="ARBA" id="ARBA00011079"/>
    </source>
</evidence>
<evidence type="ECO:0000313" key="6">
    <source>
        <dbReference type="EnsemblMetazoa" id="MDOA010541-PB"/>
    </source>
</evidence>
<dbReference type="eggNOG" id="KOG2182">
    <property type="taxonomic scope" value="Eukaryota"/>
</dbReference>
<dbReference type="EnsemblMetazoa" id="MDOA010541-RB">
    <property type="protein sequence ID" value="MDOA010541-PB"/>
    <property type="gene ID" value="MDOA010541"/>
</dbReference>
<evidence type="ECO:0000256" key="3">
    <source>
        <dbReference type="ARBA" id="ARBA00022729"/>
    </source>
</evidence>
<dbReference type="Gene3D" id="1.20.120.980">
    <property type="entry name" value="Serine carboxypeptidase S28, SKS domain"/>
    <property type="match status" value="1"/>
</dbReference>
<dbReference type="PANTHER" id="PTHR11010:SF5">
    <property type="entry name" value="RE36938P-RELATED"/>
    <property type="match status" value="1"/>
</dbReference>
<evidence type="ECO:0008006" key="7">
    <source>
        <dbReference type="Google" id="ProtNLM"/>
    </source>
</evidence>
<dbReference type="VEuPathDB" id="VectorBase:MDOMA2_001386"/>
<dbReference type="VEuPathDB" id="VectorBase:MDOA010541"/>
<dbReference type="GO" id="GO:0070008">
    <property type="term" value="F:serine-type exopeptidase activity"/>
    <property type="evidence" value="ECO:0007669"/>
    <property type="project" value="InterPro"/>
</dbReference>
<dbReference type="Gene3D" id="3.40.50.1820">
    <property type="entry name" value="alpha/beta hydrolase"/>
    <property type="match status" value="1"/>
</dbReference>